<evidence type="ECO:0000313" key="3">
    <source>
        <dbReference type="Proteomes" id="UP000664277"/>
    </source>
</evidence>
<organism evidence="2 3">
    <name type="scientific">Candidatus Obscuribacter phosphatis</name>
    <dbReference type="NCBI Taxonomy" id="1906157"/>
    <lineage>
        <taxon>Bacteria</taxon>
        <taxon>Bacillati</taxon>
        <taxon>Candidatus Melainabacteria</taxon>
        <taxon>Candidatus Obscuribacterales</taxon>
        <taxon>Candidatus Obscuribacteraceae</taxon>
        <taxon>Candidatus Obscuribacter</taxon>
    </lineage>
</organism>
<dbReference type="Gene3D" id="3.40.50.150">
    <property type="entry name" value="Vaccinia Virus protein VP39"/>
    <property type="match status" value="1"/>
</dbReference>
<evidence type="ECO:0000259" key="1">
    <source>
        <dbReference type="Pfam" id="PF08241"/>
    </source>
</evidence>
<dbReference type="PANTHER" id="PTHR42912">
    <property type="entry name" value="METHYLTRANSFERASE"/>
    <property type="match status" value="1"/>
</dbReference>
<name>A0A8J7TLK4_9BACT</name>
<dbReference type="InterPro" id="IPR029063">
    <property type="entry name" value="SAM-dependent_MTases_sf"/>
</dbReference>
<feature type="domain" description="Methyltransferase type 11" evidence="1">
    <location>
        <begin position="46"/>
        <end position="141"/>
    </location>
</feature>
<dbReference type="CDD" id="cd02440">
    <property type="entry name" value="AdoMet_MTases"/>
    <property type="match status" value="1"/>
</dbReference>
<accession>A0A8J7TLK4</accession>
<sequence length="255" mass="29686">MEVRTKVRPERDYLKSMRLWTNFFANSGAEISFINEKVNLPSAQVLEMGCGNGRLTHQLALYARRVVGIDLDERLIEFAGAHAASVEIPNLEFLKMSGEELDFPDQSFDLVVLPWMLHMVQNKEALLREARRVLKAQGKLIAFCLYGDCDYDRIARYFIGTRDREMDPVELYEKPLDQVFGGYEKIELPENKSDYSFIFPDCGVTAEAFTFAFENWYEYKLKEQERGRLRHLIQSYRLGNHIELKTRGAIYTVCR</sequence>
<dbReference type="GO" id="GO:0032259">
    <property type="term" value="P:methylation"/>
    <property type="evidence" value="ECO:0007669"/>
    <property type="project" value="UniProtKB-KW"/>
</dbReference>
<reference evidence="2" key="1">
    <citation type="submission" date="2021-02" db="EMBL/GenBank/DDBJ databases">
        <title>Genome-Resolved Metagenomics of a Microbial Community Performing Photosynthetic Biological Nutrient Removal.</title>
        <authorList>
            <person name="Mcdaniel E.A."/>
        </authorList>
    </citation>
    <scope>NUCLEOTIDE SEQUENCE</scope>
    <source>
        <strain evidence="2">UWPOB_OBS1</strain>
    </source>
</reference>
<proteinExistence type="predicted"/>
<dbReference type="InterPro" id="IPR050508">
    <property type="entry name" value="Methyltransf_Superfamily"/>
</dbReference>
<keyword evidence="2" id="KW-0489">Methyltransferase</keyword>
<dbReference type="AlphaFoldDB" id="A0A8J7TLK4"/>
<protein>
    <submittedName>
        <fullName evidence="2">Class I SAM-dependent methyltransferase</fullName>
    </submittedName>
</protein>
<gene>
    <name evidence="2" type="ORF">J0M35_06705</name>
</gene>
<keyword evidence="2" id="KW-0808">Transferase</keyword>
<dbReference type="Proteomes" id="UP000664277">
    <property type="component" value="Unassembled WGS sequence"/>
</dbReference>
<dbReference type="EMBL" id="JAFLCK010000007">
    <property type="protein sequence ID" value="MBN8660036.1"/>
    <property type="molecule type" value="Genomic_DNA"/>
</dbReference>
<comment type="caution">
    <text evidence="2">The sequence shown here is derived from an EMBL/GenBank/DDBJ whole genome shotgun (WGS) entry which is preliminary data.</text>
</comment>
<dbReference type="InterPro" id="IPR013216">
    <property type="entry name" value="Methyltransf_11"/>
</dbReference>
<dbReference type="GO" id="GO:0008757">
    <property type="term" value="F:S-adenosylmethionine-dependent methyltransferase activity"/>
    <property type="evidence" value="ECO:0007669"/>
    <property type="project" value="InterPro"/>
</dbReference>
<dbReference type="Pfam" id="PF08241">
    <property type="entry name" value="Methyltransf_11"/>
    <property type="match status" value="1"/>
</dbReference>
<dbReference type="SUPFAM" id="SSF53335">
    <property type="entry name" value="S-adenosyl-L-methionine-dependent methyltransferases"/>
    <property type="match status" value="1"/>
</dbReference>
<evidence type="ECO:0000313" key="2">
    <source>
        <dbReference type="EMBL" id="MBN8660036.1"/>
    </source>
</evidence>